<gene>
    <name evidence="1" type="primary">yieH</name>
    <name evidence="1" type="ORF">DF3PB_1180001</name>
</gene>
<accession>A0A380T9F1</accession>
<dbReference type="InterPro" id="IPR036412">
    <property type="entry name" value="HAD-like_sf"/>
</dbReference>
<dbReference type="InterPro" id="IPR006439">
    <property type="entry name" value="HAD-SF_hydro_IA"/>
</dbReference>
<proteinExistence type="predicted"/>
<dbReference type="Gene3D" id="1.10.150.240">
    <property type="entry name" value="Putative phosphatase, domain 2"/>
    <property type="match status" value="1"/>
</dbReference>
<dbReference type="EC" id="3.1.3.-" evidence="1"/>
<dbReference type="GO" id="GO:0050308">
    <property type="term" value="F:sugar-phosphatase activity"/>
    <property type="evidence" value="ECO:0007669"/>
    <property type="project" value="TreeGrafter"/>
</dbReference>
<dbReference type="SFLD" id="SFLDG01129">
    <property type="entry name" value="C1.5:_HAD__Beta-PGM__Phosphata"/>
    <property type="match status" value="1"/>
</dbReference>
<dbReference type="InterPro" id="IPR023198">
    <property type="entry name" value="PGP-like_dom2"/>
</dbReference>
<dbReference type="PANTHER" id="PTHR43481">
    <property type="entry name" value="FRUCTOSE-1-PHOSPHATE PHOSPHATASE"/>
    <property type="match status" value="1"/>
</dbReference>
<dbReference type="SFLD" id="SFLDG01135">
    <property type="entry name" value="C1.5.6:_HAD__Beta-PGM__Phospha"/>
    <property type="match status" value="1"/>
</dbReference>
<dbReference type="InterPro" id="IPR051806">
    <property type="entry name" value="HAD-like_SPP"/>
</dbReference>
<dbReference type="InterPro" id="IPR023214">
    <property type="entry name" value="HAD_sf"/>
</dbReference>
<dbReference type="EMBL" id="UIDG01000022">
    <property type="protein sequence ID" value="SUS04111.1"/>
    <property type="molecule type" value="Genomic_DNA"/>
</dbReference>
<keyword evidence="1" id="KW-0378">Hydrolase</keyword>
<sequence length="224" mass="23092">MTATAPGPVIFDCDGVLVDSEPIAAAVMAAAVSELGLPMTAADCLRRFTGIAMTAVIAAIEADLGRPVPADFAARVREQDFAAFRRSLQPIAGVAAVVSALALPKCVASSGAPEKIRFTLGLTHLLPLFEPHLFSAHMVRHGKPAPDLFLFAARAMEVAPEACVVVEDSEAGIRAARAAGMRALGFVGGGHCGPDHARLLRAAGADAVFRHMADLPGLLTAHAG</sequence>
<dbReference type="Pfam" id="PF00702">
    <property type="entry name" value="Hydrolase"/>
    <property type="match status" value="1"/>
</dbReference>
<reference evidence="1" key="1">
    <citation type="submission" date="2018-07" db="EMBL/GenBank/DDBJ databases">
        <authorList>
            <person name="Quirk P.G."/>
            <person name="Krulwich T.A."/>
        </authorList>
    </citation>
    <scope>NUCLEOTIDE SEQUENCE</scope>
</reference>
<dbReference type="NCBIfam" id="TIGR01509">
    <property type="entry name" value="HAD-SF-IA-v3"/>
    <property type="match status" value="1"/>
</dbReference>
<dbReference type="SUPFAM" id="SSF56784">
    <property type="entry name" value="HAD-like"/>
    <property type="match status" value="1"/>
</dbReference>
<dbReference type="SFLD" id="SFLDS00003">
    <property type="entry name" value="Haloacid_Dehalogenase"/>
    <property type="match status" value="1"/>
</dbReference>
<dbReference type="Gene3D" id="3.40.50.1000">
    <property type="entry name" value="HAD superfamily/HAD-like"/>
    <property type="match status" value="1"/>
</dbReference>
<dbReference type="AlphaFoldDB" id="A0A380T9F1"/>
<dbReference type="PANTHER" id="PTHR43481:SF4">
    <property type="entry name" value="GLYCEROL-1-PHOSPHATE PHOSPHOHYDROLASE 1-RELATED"/>
    <property type="match status" value="1"/>
</dbReference>
<organism evidence="1">
    <name type="scientific">metagenome</name>
    <dbReference type="NCBI Taxonomy" id="256318"/>
    <lineage>
        <taxon>unclassified sequences</taxon>
        <taxon>metagenomes</taxon>
    </lineage>
</organism>
<name>A0A380T9F1_9ZZZZ</name>
<protein>
    <submittedName>
        <fullName evidence="1">6-phosphogluconate phosphatase</fullName>
        <ecNumber evidence="1">3.1.3.-</ecNumber>
    </submittedName>
</protein>
<evidence type="ECO:0000313" key="1">
    <source>
        <dbReference type="EMBL" id="SUS04111.1"/>
    </source>
</evidence>